<dbReference type="PANTHER" id="PTHR42718:SF46">
    <property type="entry name" value="BLR6921 PROTEIN"/>
    <property type="match status" value="1"/>
</dbReference>
<feature type="domain" description="Major facilitator superfamily (MFS) profile" evidence="9">
    <location>
        <begin position="29"/>
        <end position="468"/>
    </location>
</feature>
<dbReference type="InterPro" id="IPR005829">
    <property type="entry name" value="Sugar_transporter_CS"/>
</dbReference>
<dbReference type="RefSeq" id="WP_106678889.1">
    <property type="nucleotide sequence ID" value="NZ_PXWG01000064.1"/>
</dbReference>
<dbReference type="PANTHER" id="PTHR42718">
    <property type="entry name" value="MAJOR FACILITATOR SUPERFAMILY MULTIDRUG TRANSPORTER MFSC"/>
    <property type="match status" value="1"/>
</dbReference>
<feature type="compositionally biased region" description="Basic and acidic residues" evidence="7">
    <location>
        <begin position="533"/>
        <end position="549"/>
    </location>
</feature>
<feature type="transmembrane region" description="Helical" evidence="8">
    <location>
        <begin position="27"/>
        <end position="47"/>
    </location>
</feature>
<dbReference type="Gene3D" id="1.20.1250.20">
    <property type="entry name" value="MFS general substrate transporter like domains"/>
    <property type="match status" value="1"/>
</dbReference>
<sequence>MSSTGSTGSSDTGSIPISPSAPDPRRWWALVVIAIAQLMVVLDATIVNIALPSAQRALHMSDGNRQWVITAYTLAFGGLLLLGGRIADLAGRKRTFMTGLVGFAAASALGGAAHTSGLLFMARALQGAFAALLAPSALSLLTTTFTVGKERAKAFGIYGAIAGGGAAIGLIAGGLLTEYLDWRWCLYVNVPIALAALLGAGAFLHDDRRRRGERPRLDIRGVLLGCGGLVAIVYACSEAEPRGWSDPLVLGLLCGGVALLAAFAWWQGRAPSPLLPLQIVRDRNRSGAFLTMGLAVIAMFGMFLFMTYYLQVVLGYSPVKTGLAFLPMTAAIVVGSTQISARLLNHVPPRALMVPGAVLAAGGLFLLTFLPVEPAYASHVLPAELLVGLGMGLIFMPVMATATAGVAPQDAGVTSATVNTAQQVGGSIGTALLNTIATSTSAAFITAHLKTAAATAAATGGALTPAARDTVVKTGVVHGFHVAIAWGSGIMLLAGLVGGILVTAGPPEHASPLGDIEAGTPGAGTPGAEAAEAEERHHMRAHEPEDGPP</sequence>
<organism evidence="10 11">
    <name type="scientific">Streptosporangium nondiastaticum</name>
    <dbReference type="NCBI Taxonomy" id="35764"/>
    <lineage>
        <taxon>Bacteria</taxon>
        <taxon>Bacillati</taxon>
        <taxon>Actinomycetota</taxon>
        <taxon>Actinomycetes</taxon>
        <taxon>Streptosporangiales</taxon>
        <taxon>Streptosporangiaceae</taxon>
        <taxon>Streptosporangium</taxon>
    </lineage>
</organism>
<evidence type="ECO:0000256" key="3">
    <source>
        <dbReference type="ARBA" id="ARBA00022475"/>
    </source>
</evidence>
<dbReference type="GO" id="GO:0022857">
    <property type="term" value="F:transmembrane transporter activity"/>
    <property type="evidence" value="ECO:0007669"/>
    <property type="project" value="InterPro"/>
</dbReference>
<dbReference type="AlphaFoldDB" id="A0A9X7JN08"/>
<feature type="transmembrane region" description="Helical" evidence="8">
    <location>
        <begin position="351"/>
        <end position="370"/>
    </location>
</feature>
<evidence type="ECO:0000256" key="5">
    <source>
        <dbReference type="ARBA" id="ARBA00022989"/>
    </source>
</evidence>
<evidence type="ECO:0000256" key="6">
    <source>
        <dbReference type="ARBA" id="ARBA00023136"/>
    </source>
</evidence>
<feature type="transmembrane region" description="Helical" evidence="8">
    <location>
        <begin position="155"/>
        <end position="180"/>
    </location>
</feature>
<feature type="transmembrane region" description="Helical" evidence="8">
    <location>
        <begin position="217"/>
        <end position="235"/>
    </location>
</feature>
<dbReference type="SUPFAM" id="SSF103473">
    <property type="entry name" value="MFS general substrate transporter"/>
    <property type="match status" value="1"/>
</dbReference>
<dbReference type="PROSITE" id="PS00216">
    <property type="entry name" value="SUGAR_TRANSPORT_1"/>
    <property type="match status" value="1"/>
</dbReference>
<dbReference type="InterPro" id="IPR036259">
    <property type="entry name" value="MFS_trans_sf"/>
</dbReference>
<keyword evidence="11" id="KW-1185">Reference proteome</keyword>
<reference evidence="10 11" key="1">
    <citation type="submission" date="2018-03" db="EMBL/GenBank/DDBJ databases">
        <title>Chitinolytic properties of Streptosporangium nondiastaticum TBG75A20.</title>
        <authorList>
            <person name="Gayathri V."/>
            <person name="Shiburaj S."/>
        </authorList>
    </citation>
    <scope>NUCLEOTIDE SEQUENCE [LARGE SCALE GENOMIC DNA]</scope>
    <source>
        <strain evidence="10 11">TBG75A20</strain>
    </source>
</reference>
<evidence type="ECO:0000313" key="11">
    <source>
        <dbReference type="Proteomes" id="UP000242427"/>
    </source>
</evidence>
<dbReference type="InterPro" id="IPR004638">
    <property type="entry name" value="EmrB-like"/>
</dbReference>
<evidence type="ECO:0000259" key="9">
    <source>
        <dbReference type="PROSITE" id="PS50850"/>
    </source>
</evidence>
<dbReference type="CDD" id="cd17321">
    <property type="entry name" value="MFS_MMR_MDR_like"/>
    <property type="match status" value="1"/>
</dbReference>
<accession>A0A9X7JN08</accession>
<dbReference type="InterPro" id="IPR011701">
    <property type="entry name" value="MFS"/>
</dbReference>
<feature type="transmembrane region" description="Helical" evidence="8">
    <location>
        <begin position="186"/>
        <end position="205"/>
    </location>
</feature>
<evidence type="ECO:0000256" key="7">
    <source>
        <dbReference type="SAM" id="MobiDB-lite"/>
    </source>
</evidence>
<evidence type="ECO:0000256" key="1">
    <source>
        <dbReference type="ARBA" id="ARBA00004651"/>
    </source>
</evidence>
<comment type="caution">
    <text evidence="10">The sequence shown here is derived from an EMBL/GenBank/DDBJ whole genome shotgun (WGS) entry which is preliminary data.</text>
</comment>
<feature type="transmembrane region" description="Helical" evidence="8">
    <location>
        <begin position="322"/>
        <end position="344"/>
    </location>
</feature>
<dbReference type="EMBL" id="PXWG01000064">
    <property type="protein sequence ID" value="PSJ26657.1"/>
    <property type="molecule type" value="Genomic_DNA"/>
</dbReference>
<evidence type="ECO:0000256" key="4">
    <source>
        <dbReference type="ARBA" id="ARBA00022692"/>
    </source>
</evidence>
<dbReference type="InterPro" id="IPR020846">
    <property type="entry name" value="MFS_dom"/>
</dbReference>
<comment type="subcellular location">
    <subcellularLocation>
        <location evidence="1">Cell membrane</location>
        <topology evidence="1">Multi-pass membrane protein</topology>
    </subcellularLocation>
</comment>
<protein>
    <submittedName>
        <fullName evidence="10">MFS transporter</fullName>
    </submittedName>
</protein>
<keyword evidence="5 8" id="KW-1133">Transmembrane helix</keyword>
<gene>
    <name evidence="10" type="ORF">B7P34_21625</name>
</gene>
<dbReference type="PRINTS" id="PR01036">
    <property type="entry name" value="TCRTETB"/>
</dbReference>
<evidence type="ECO:0000256" key="8">
    <source>
        <dbReference type="SAM" id="Phobius"/>
    </source>
</evidence>
<feature type="transmembrane region" description="Helical" evidence="8">
    <location>
        <begin position="247"/>
        <end position="266"/>
    </location>
</feature>
<dbReference type="Pfam" id="PF07690">
    <property type="entry name" value="MFS_1"/>
    <property type="match status" value="1"/>
</dbReference>
<feature type="transmembrane region" description="Helical" evidence="8">
    <location>
        <begin position="128"/>
        <end position="148"/>
    </location>
</feature>
<dbReference type="Proteomes" id="UP000242427">
    <property type="component" value="Unassembled WGS sequence"/>
</dbReference>
<feature type="transmembrane region" description="Helical" evidence="8">
    <location>
        <begin position="287"/>
        <end position="310"/>
    </location>
</feature>
<keyword evidence="2" id="KW-0813">Transport</keyword>
<feature type="transmembrane region" description="Helical" evidence="8">
    <location>
        <begin position="483"/>
        <end position="504"/>
    </location>
</feature>
<evidence type="ECO:0000313" key="10">
    <source>
        <dbReference type="EMBL" id="PSJ26657.1"/>
    </source>
</evidence>
<evidence type="ECO:0000256" key="2">
    <source>
        <dbReference type="ARBA" id="ARBA00022448"/>
    </source>
</evidence>
<dbReference type="NCBIfam" id="TIGR00711">
    <property type="entry name" value="efflux_EmrB"/>
    <property type="match status" value="1"/>
</dbReference>
<keyword evidence="6 8" id="KW-0472">Membrane</keyword>
<feature type="transmembrane region" description="Helical" evidence="8">
    <location>
        <begin position="99"/>
        <end position="122"/>
    </location>
</feature>
<keyword evidence="3" id="KW-1003">Cell membrane</keyword>
<feature type="region of interest" description="Disordered" evidence="7">
    <location>
        <begin position="511"/>
        <end position="549"/>
    </location>
</feature>
<dbReference type="OrthoDB" id="4080117at2"/>
<feature type="transmembrane region" description="Helical" evidence="8">
    <location>
        <begin position="67"/>
        <end position="87"/>
    </location>
</feature>
<dbReference type="GO" id="GO:0005886">
    <property type="term" value="C:plasma membrane"/>
    <property type="evidence" value="ECO:0007669"/>
    <property type="project" value="UniProtKB-SubCell"/>
</dbReference>
<keyword evidence="4 8" id="KW-0812">Transmembrane</keyword>
<dbReference type="PROSITE" id="PS50850">
    <property type="entry name" value="MFS"/>
    <property type="match status" value="1"/>
</dbReference>
<proteinExistence type="predicted"/>
<dbReference type="Gene3D" id="1.20.1720.10">
    <property type="entry name" value="Multidrug resistance protein D"/>
    <property type="match status" value="1"/>
</dbReference>
<name>A0A9X7JN08_9ACTN</name>